<dbReference type="InterPro" id="IPR050057">
    <property type="entry name" value="Prokaryotic/Mito_RF"/>
</dbReference>
<dbReference type="Pfam" id="PF00472">
    <property type="entry name" value="RF-1"/>
    <property type="match status" value="1"/>
</dbReference>
<feature type="domain" description="Prokaryotic-type class I peptide chain release factors" evidence="3">
    <location>
        <begin position="109"/>
        <end position="125"/>
    </location>
</feature>
<protein>
    <submittedName>
        <fullName evidence="4">Peptide chain release factor</fullName>
    </submittedName>
</protein>
<keyword evidence="2" id="KW-0488">Methylation</keyword>
<dbReference type="GO" id="GO:0003747">
    <property type="term" value="F:translation release factor activity"/>
    <property type="evidence" value="ECO:0007669"/>
    <property type="project" value="InterPro"/>
</dbReference>
<comment type="similarity">
    <text evidence="1">Belongs to the prokaryotic/mitochondrial release factor family.</text>
</comment>
<dbReference type="Gene3D" id="3.30.70.1660">
    <property type="match status" value="1"/>
</dbReference>
<dbReference type="PANTHER" id="PTHR43804">
    <property type="entry name" value="LD18447P"/>
    <property type="match status" value="1"/>
</dbReference>
<dbReference type="AlphaFoldDB" id="A0A1H9NKN2"/>
<dbReference type="OrthoDB" id="9815709at2"/>
<dbReference type="SUPFAM" id="SSF75620">
    <property type="entry name" value="Release factor"/>
    <property type="match status" value="1"/>
</dbReference>
<evidence type="ECO:0000259" key="3">
    <source>
        <dbReference type="PROSITE" id="PS00745"/>
    </source>
</evidence>
<sequence length="203" mass="22660">MIMQISSGMGPIECRAAVGGIFSALQKEYPDIQQITCNKGEAEGTYSSIIFSSDQDQSHLEGTMEWICKSKYRLGHKRKNWFIDVSIIPETDEVCEKISPDDITIESYRSGGPGGQHVNKTESGVRITHLPSGITVTSTKERSQYMNKQDALRKLSAILKNANIASRDSQKAVAWAKHAQIQRGNPVRIYEGERFLLKKTIIV</sequence>
<dbReference type="NCBIfam" id="TIGR03072">
    <property type="entry name" value="release_prfH"/>
    <property type="match status" value="1"/>
</dbReference>
<dbReference type="eggNOG" id="COG1186">
    <property type="taxonomic scope" value="Bacteria"/>
</dbReference>
<evidence type="ECO:0000313" key="5">
    <source>
        <dbReference type="Proteomes" id="UP000182584"/>
    </source>
</evidence>
<evidence type="ECO:0000256" key="2">
    <source>
        <dbReference type="ARBA" id="ARBA00022481"/>
    </source>
</evidence>
<dbReference type="Proteomes" id="UP000182584">
    <property type="component" value="Unassembled WGS sequence"/>
</dbReference>
<evidence type="ECO:0000256" key="1">
    <source>
        <dbReference type="ARBA" id="ARBA00010835"/>
    </source>
</evidence>
<name>A0A1H9NKN2_BUTFI</name>
<dbReference type="InterPro" id="IPR000352">
    <property type="entry name" value="Pep_chain_release_fac_I"/>
</dbReference>
<dbReference type="InterPro" id="IPR045853">
    <property type="entry name" value="Pep_chain_release_fac_I_sf"/>
</dbReference>
<dbReference type="PROSITE" id="PS00745">
    <property type="entry name" value="RF_PROK_I"/>
    <property type="match status" value="1"/>
</dbReference>
<reference evidence="4 5" key="1">
    <citation type="submission" date="2016-10" db="EMBL/GenBank/DDBJ databases">
        <authorList>
            <person name="de Groot N.N."/>
        </authorList>
    </citation>
    <scope>NUCLEOTIDE SEQUENCE [LARGE SCALE GENOMIC DNA]</scope>
    <source>
        <strain evidence="4 5">AR40</strain>
    </source>
</reference>
<gene>
    <name evidence="4" type="ORF">SAMN04487884_104221</name>
</gene>
<organism evidence="4 5">
    <name type="scientific">Butyrivibrio fibrisolvens</name>
    <dbReference type="NCBI Taxonomy" id="831"/>
    <lineage>
        <taxon>Bacteria</taxon>
        <taxon>Bacillati</taxon>
        <taxon>Bacillota</taxon>
        <taxon>Clostridia</taxon>
        <taxon>Lachnospirales</taxon>
        <taxon>Lachnospiraceae</taxon>
        <taxon>Butyrivibrio</taxon>
    </lineage>
</organism>
<proteinExistence type="inferred from homology"/>
<dbReference type="Gene3D" id="3.30.160.20">
    <property type="match status" value="1"/>
</dbReference>
<accession>A0A1H9NKN2</accession>
<dbReference type="PANTHER" id="PTHR43804:SF7">
    <property type="entry name" value="LD18447P"/>
    <property type="match status" value="1"/>
</dbReference>
<evidence type="ECO:0000313" key="4">
    <source>
        <dbReference type="EMBL" id="SER36209.1"/>
    </source>
</evidence>
<dbReference type="EMBL" id="FOGJ01000004">
    <property type="protein sequence ID" value="SER36209.1"/>
    <property type="molecule type" value="Genomic_DNA"/>
</dbReference>
<dbReference type="RefSeq" id="WP_074754747.1">
    <property type="nucleotide sequence ID" value="NZ_FOGJ01000004.1"/>
</dbReference>
<dbReference type="InterPro" id="IPR017509">
    <property type="entry name" value="PrfH"/>
</dbReference>